<dbReference type="InterPro" id="IPR036694">
    <property type="entry name" value="Dodecin-like_sf"/>
</dbReference>
<dbReference type="NCBIfam" id="NF043052">
    <property type="entry name" value="DodecBact"/>
    <property type="match status" value="1"/>
</dbReference>
<dbReference type="SUPFAM" id="SSF89807">
    <property type="entry name" value="Dodecin-like"/>
    <property type="match status" value="1"/>
</dbReference>
<dbReference type="Pfam" id="PF07311">
    <property type="entry name" value="Dodecin"/>
    <property type="match status" value="1"/>
</dbReference>
<dbReference type="Gene3D" id="3.30.1660.10">
    <property type="entry name" value="Flavin-binding protein dodecin"/>
    <property type="match status" value="1"/>
</dbReference>
<comment type="caution">
    <text evidence="1">The sequence shown here is derived from an EMBL/GenBank/DDBJ whole genome shotgun (WGS) entry which is preliminary data.</text>
</comment>
<dbReference type="InterPro" id="IPR050049">
    <property type="entry name" value="Dodecin_bact"/>
</dbReference>
<evidence type="ECO:0000313" key="1">
    <source>
        <dbReference type="EMBL" id="MCL6730394.1"/>
    </source>
</evidence>
<organism evidence="1 2">
    <name type="scientific">Sphingomonas hankyongi</name>
    <dbReference type="NCBI Taxonomy" id="2908209"/>
    <lineage>
        <taxon>Bacteria</taxon>
        <taxon>Pseudomonadati</taxon>
        <taxon>Pseudomonadota</taxon>
        <taxon>Alphaproteobacteria</taxon>
        <taxon>Sphingomonadales</taxon>
        <taxon>Sphingomonadaceae</taxon>
        <taxon>Sphingomonas</taxon>
    </lineage>
</organism>
<dbReference type="Proteomes" id="UP001165342">
    <property type="component" value="Unassembled WGS sequence"/>
</dbReference>
<name>A0ABT0S3F2_9SPHN</name>
<gene>
    <name evidence="1" type="ORF">LZ538_10060</name>
</gene>
<dbReference type="InterPro" id="IPR025543">
    <property type="entry name" value="Dodecin-like"/>
</dbReference>
<keyword evidence="2" id="KW-1185">Reference proteome</keyword>
<dbReference type="RefSeq" id="WP_249831880.1">
    <property type="nucleotide sequence ID" value="NZ_JAMGBE010000003.1"/>
</dbReference>
<sequence length="71" mass="7839">MSDHVYKIVELVGSSPTSIEDAIQGAIARASTTLDKVRWFEVIETRGHVEDGKVTHYQVTIRVGFTLNPPA</sequence>
<dbReference type="InterPro" id="IPR009923">
    <property type="entry name" value="Dodecin"/>
</dbReference>
<accession>A0ABT0S3F2</accession>
<reference evidence="1" key="1">
    <citation type="submission" date="2022-05" db="EMBL/GenBank/DDBJ databases">
        <authorList>
            <person name="Jo J.-H."/>
            <person name="Im W.-T."/>
        </authorList>
    </citation>
    <scope>NUCLEOTIDE SEQUENCE</scope>
    <source>
        <strain evidence="1">SE220</strain>
    </source>
</reference>
<protein>
    <submittedName>
        <fullName evidence="1">Dodecin family protein</fullName>
    </submittedName>
</protein>
<dbReference type="PANTHER" id="PTHR39324:SF1">
    <property type="entry name" value="CALCIUM DODECIN"/>
    <property type="match status" value="1"/>
</dbReference>
<dbReference type="EMBL" id="JAMGBE010000003">
    <property type="protein sequence ID" value="MCL6730394.1"/>
    <property type="molecule type" value="Genomic_DNA"/>
</dbReference>
<evidence type="ECO:0000313" key="2">
    <source>
        <dbReference type="Proteomes" id="UP001165342"/>
    </source>
</evidence>
<dbReference type="PANTHER" id="PTHR39324">
    <property type="entry name" value="CALCIUM DODECIN"/>
    <property type="match status" value="1"/>
</dbReference>
<proteinExistence type="predicted"/>